<dbReference type="EMBL" id="CAMGYJ010000005">
    <property type="protein sequence ID" value="CAI0426092.1"/>
    <property type="molecule type" value="Genomic_DNA"/>
</dbReference>
<organism evidence="1 4">
    <name type="scientific">Linum tenue</name>
    <dbReference type="NCBI Taxonomy" id="586396"/>
    <lineage>
        <taxon>Eukaryota</taxon>
        <taxon>Viridiplantae</taxon>
        <taxon>Streptophyta</taxon>
        <taxon>Embryophyta</taxon>
        <taxon>Tracheophyta</taxon>
        <taxon>Spermatophyta</taxon>
        <taxon>Magnoliopsida</taxon>
        <taxon>eudicotyledons</taxon>
        <taxon>Gunneridae</taxon>
        <taxon>Pentapetalae</taxon>
        <taxon>rosids</taxon>
        <taxon>fabids</taxon>
        <taxon>Malpighiales</taxon>
        <taxon>Linaceae</taxon>
        <taxon>Linum</taxon>
    </lineage>
</organism>
<evidence type="ECO:0000313" key="2">
    <source>
        <dbReference type="EMBL" id="CAI0426073.1"/>
    </source>
</evidence>
<sequence length="56" mass="6569">MVRLKPYSVRMMAVMMNKLWNMRTERVRVICGLLLLLLLEGTPTEVKECTLKGRMD</sequence>
<accession>A0AAV0KDZ4</accession>
<protein>
    <submittedName>
        <fullName evidence="1">Uncharacterized protein</fullName>
    </submittedName>
</protein>
<proteinExistence type="predicted"/>
<dbReference type="EMBL" id="CAMGYJ010000005">
    <property type="protein sequence ID" value="CAI0426073.1"/>
    <property type="molecule type" value="Genomic_DNA"/>
</dbReference>
<reference evidence="1" key="1">
    <citation type="submission" date="2022-08" db="EMBL/GenBank/DDBJ databases">
        <authorList>
            <person name="Gutierrez-Valencia J."/>
        </authorList>
    </citation>
    <scope>NUCLEOTIDE SEQUENCE</scope>
</reference>
<comment type="caution">
    <text evidence="1">The sequence shown here is derived from an EMBL/GenBank/DDBJ whole genome shotgun (WGS) entry which is preliminary data.</text>
</comment>
<evidence type="ECO:0000313" key="4">
    <source>
        <dbReference type="Proteomes" id="UP001154282"/>
    </source>
</evidence>
<gene>
    <name evidence="1" type="ORF">LITE_LOCUS18417</name>
    <name evidence="2" type="ORF">LITE_LOCUS20631</name>
    <name evidence="3" type="ORF">LITE_LOCUS20639</name>
</gene>
<evidence type="ECO:0000313" key="1">
    <source>
        <dbReference type="EMBL" id="CAI0420564.1"/>
    </source>
</evidence>
<dbReference type="AlphaFoldDB" id="A0AAV0KDZ4"/>
<dbReference type="EMBL" id="CAMGYJ010000005">
    <property type="protein sequence ID" value="CAI0420564.1"/>
    <property type="molecule type" value="Genomic_DNA"/>
</dbReference>
<name>A0AAV0KDZ4_9ROSI</name>
<evidence type="ECO:0000313" key="3">
    <source>
        <dbReference type="EMBL" id="CAI0426092.1"/>
    </source>
</evidence>
<keyword evidence="4" id="KW-1185">Reference proteome</keyword>
<dbReference type="Proteomes" id="UP001154282">
    <property type="component" value="Unassembled WGS sequence"/>
</dbReference>